<sequence length="597" mass="67413">MLNVLVMVLLDDFELSVPLPNGAAREKYTAGKVSRDTSLTTMANDKGPKSTALEPKRQARKGAPIDDEETQALAKFTEEATQRYGRGERIRPKSVKDRKLRANLKSLESKNKQAVLDAKNVEILLENDAGLLEPEHELERTYKVRQDDIKREVDIETAKKGFELRLDDLGPYDVCEYSRNGRDLLVASRKGHVATFDWRDGKLGCELNLNETVRDARWLHTSNQKNFAVAQKKCVYIYSGDGVEMHQLKNHSEATHLEYLPYHFLLASVSTAGIIRYTDVSTGQSLDQLYTKLGPSTALAQNPHNAILHVGHQKGLVTLWSPNSATPLVKLLPHHGPVRSIAIDKSGKYMVSTSQDRRMSVWDIRMYKELHSHHLRVPGTTLSISDRNLTAVGFGTQTAIYKPSLFTSSPDDIVSKMPYMSWGGDGLSVGRVRFCPFEDVLGISHDRGFTSILVPGAGEPNPDTMEAGTNPYETSTQRRETEVHALLEKIQPQMIALDPNYIGNLDLASQAQRDKEWKAYKGEKEEDRVEKLKKRGRGRNSALRRYLRKSGAKNVVDEERERAREAMRVSAKREKEKREKMKKEYGPALERFARKGF</sequence>
<keyword evidence="5" id="KW-0677">Repeat</keyword>
<dbReference type="PROSITE" id="PS00678">
    <property type="entry name" value="WD_REPEATS_1"/>
    <property type="match status" value="1"/>
</dbReference>
<evidence type="ECO:0000256" key="7">
    <source>
        <dbReference type="ARBA" id="ARBA00076453"/>
    </source>
</evidence>
<evidence type="ECO:0000313" key="12">
    <source>
        <dbReference type="Proteomes" id="UP000002668"/>
    </source>
</evidence>
<dbReference type="InParanoid" id="E4ZN78"/>
<dbReference type="PANTHER" id="PTHR14085:SF3">
    <property type="entry name" value="WD REPEAT-CONTAINING PROTEIN 46"/>
    <property type="match status" value="1"/>
</dbReference>
<dbReference type="GO" id="GO:0000472">
    <property type="term" value="P:endonucleolytic cleavage to generate mature 5'-end of SSU-rRNA from (SSU-rRNA, 5.8S rRNA, LSU-rRNA)"/>
    <property type="evidence" value="ECO:0007669"/>
    <property type="project" value="EnsemblFungi"/>
</dbReference>
<feature type="region of interest" description="Disordered" evidence="9">
    <location>
        <begin position="531"/>
        <end position="561"/>
    </location>
</feature>
<dbReference type="Pfam" id="PF08149">
    <property type="entry name" value="BING4CT"/>
    <property type="match status" value="1"/>
</dbReference>
<comment type="function">
    <text evidence="1">Involved in nucleolar processing of pre-18S ribosomal RNA.</text>
</comment>
<dbReference type="GO" id="GO:0032040">
    <property type="term" value="C:small-subunit processome"/>
    <property type="evidence" value="ECO:0007669"/>
    <property type="project" value="EnsemblFungi"/>
</dbReference>
<keyword evidence="6" id="KW-0539">Nucleus</keyword>
<dbReference type="InterPro" id="IPR036322">
    <property type="entry name" value="WD40_repeat_dom_sf"/>
</dbReference>
<keyword evidence="4 8" id="KW-0853">WD repeat</keyword>
<dbReference type="EMBL" id="FP929105">
    <property type="protein sequence ID" value="CBX92937.1"/>
    <property type="molecule type" value="Genomic_DNA"/>
</dbReference>
<dbReference type="Gene3D" id="2.130.10.10">
    <property type="entry name" value="YVTN repeat-like/Quinoprotein amine dehydrogenase"/>
    <property type="match status" value="1"/>
</dbReference>
<accession>E4ZN78</accession>
<dbReference type="AlphaFoldDB" id="E4ZN78"/>
<dbReference type="InterPro" id="IPR001680">
    <property type="entry name" value="WD40_rpt"/>
</dbReference>
<dbReference type="InterPro" id="IPR040315">
    <property type="entry name" value="WDR46/Utp7"/>
</dbReference>
<dbReference type="OMA" id="EFLPYHW"/>
<feature type="domain" description="BING4 C-terminal" evidence="10">
    <location>
        <begin position="418"/>
        <end position="499"/>
    </location>
</feature>
<feature type="repeat" description="WD" evidence="8">
    <location>
        <begin position="331"/>
        <end position="372"/>
    </location>
</feature>
<dbReference type="Pfam" id="PF00400">
    <property type="entry name" value="WD40"/>
    <property type="match status" value="1"/>
</dbReference>
<dbReference type="HOGENOM" id="CLU_022996_1_1_1"/>
<dbReference type="InterPro" id="IPR015943">
    <property type="entry name" value="WD40/YVTN_repeat-like_dom_sf"/>
</dbReference>
<evidence type="ECO:0000259" key="10">
    <source>
        <dbReference type="SMART" id="SM01033"/>
    </source>
</evidence>
<evidence type="ECO:0000256" key="1">
    <source>
        <dbReference type="ARBA" id="ARBA00004099"/>
    </source>
</evidence>
<feature type="region of interest" description="Disordered" evidence="9">
    <location>
        <begin position="39"/>
        <end position="65"/>
    </location>
</feature>
<dbReference type="eggNOG" id="KOG1272">
    <property type="taxonomic scope" value="Eukaryota"/>
</dbReference>
<dbReference type="SUPFAM" id="SSF50978">
    <property type="entry name" value="WD40 repeat-like"/>
    <property type="match status" value="1"/>
</dbReference>
<dbReference type="OrthoDB" id="10251154at2759"/>
<dbReference type="GeneID" id="13282998"/>
<dbReference type="InterPro" id="IPR012952">
    <property type="entry name" value="BING4_C_dom"/>
</dbReference>
<proteinExistence type="predicted"/>
<dbReference type="PROSITE" id="PS50294">
    <property type="entry name" value="WD_REPEATS_REGION"/>
    <property type="match status" value="1"/>
</dbReference>
<evidence type="ECO:0000256" key="6">
    <source>
        <dbReference type="ARBA" id="ARBA00023242"/>
    </source>
</evidence>
<dbReference type="Proteomes" id="UP000002668">
    <property type="component" value="Genome"/>
</dbReference>
<name>E4ZN78_LEPMJ</name>
<dbReference type="GO" id="GO:0030688">
    <property type="term" value="C:preribosome, small subunit precursor"/>
    <property type="evidence" value="ECO:0007669"/>
    <property type="project" value="EnsemblFungi"/>
</dbReference>
<keyword evidence="12" id="KW-1185">Reference proteome</keyword>
<dbReference type="PANTHER" id="PTHR14085">
    <property type="entry name" value="WD-REPEAT PROTEIN BING4"/>
    <property type="match status" value="1"/>
</dbReference>
<dbReference type="PROSITE" id="PS50082">
    <property type="entry name" value="WD_REPEATS_2"/>
    <property type="match status" value="1"/>
</dbReference>
<evidence type="ECO:0000256" key="4">
    <source>
        <dbReference type="ARBA" id="ARBA00022574"/>
    </source>
</evidence>
<dbReference type="FunCoup" id="E4ZN78">
    <property type="interactions" value="980"/>
</dbReference>
<dbReference type="STRING" id="985895.E4ZN78"/>
<dbReference type="InterPro" id="IPR019775">
    <property type="entry name" value="WD40_repeat_CS"/>
</dbReference>
<keyword evidence="3" id="KW-0698">rRNA processing</keyword>
<evidence type="ECO:0000256" key="9">
    <source>
        <dbReference type="SAM" id="MobiDB-lite"/>
    </source>
</evidence>
<dbReference type="SMART" id="SM01033">
    <property type="entry name" value="BING4CT"/>
    <property type="match status" value="1"/>
</dbReference>
<dbReference type="GO" id="GO:0000480">
    <property type="term" value="P:endonucleolytic cleavage in 5'-ETS of tricistronic rRNA transcript (SSU-rRNA, 5.8S rRNA, LSU-rRNA)"/>
    <property type="evidence" value="ECO:0007669"/>
    <property type="project" value="EnsemblFungi"/>
</dbReference>
<dbReference type="GO" id="GO:0000447">
    <property type="term" value="P:endonucleolytic cleavage in ITS1 to separate SSU-rRNA from 5.8S rRNA and LSU-rRNA from tricistronic rRNA transcript (SSU-rRNA, 5.8S rRNA, LSU-rRNA)"/>
    <property type="evidence" value="ECO:0007669"/>
    <property type="project" value="EnsemblFungi"/>
</dbReference>
<evidence type="ECO:0000256" key="3">
    <source>
        <dbReference type="ARBA" id="ARBA00022552"/>
    </source>
</evidence>
<evidence type="ECO:0000256" key="5">
    <source>
        <dbReference type="ARBA" id="ARBA00022737"/>
    </source>
</evidence>
<dbReference type="VEuPathDB" id="FungiDB:LEMA_P038380.1"/>
<gene>
    <name evidence="11" type="ORF">LEMA_P038380.1</name>
</gene>
<comment type="subcellular location">
    <subcellularLocation>
        <location evidence="2">Nucleus</location>
        <location evidence="2">Nucleolus</location>
    </subcellularLocation>
</comment>
<dbReference type="SMART" id="SM00320">
    <property type="entry name" value="WD40"/>
    <property type="match status" value="3"/>
</dbReference>
<evidence type="ECO:0000256" key="8">
    <source>
        <dbReference type="PROSITE-ProRule" id="PRU00221"/>
    </source>
</evidence>
<evidence type="ECO:0000313" key="11">
    <source>
        <dbReference type="EMBL" id="CBX92937.1"/>
    </source>
</evidence>
<reference evidence="12" key="1">
    <citation type="journal article" date="2011" name="Nat. Commun.">
        <title>Effector diversification within compartments of the Leptosphaeria maculans genome affected by Repeat-Induced Point mutations.</title>
        <authorList>
            <person name="Rouxel T."/>
            <person name="Grandaubert J."/>
            <person name="Hane J.K."/>
            <person name="Hoede C."/>
            <person name="van de Wouw A.P."/>
            <person name="Couloux A."/>
            <person name="Dominguez V."/>
            <person name="Anthouard V."/>
            <person name="Bally P."/>
            <person name="Bourras S."/>
            <person name="Cozijnsen A.J."/>
            <person name="Ciuffetti L.M."/>
            <person name="Degrave A."/>
            <person name="Dilmaghani A."/>
            <person name="Duret L."/>
            <person name="Fudal I."/>
            <person name="Goodwin S.B."/>
            <person name="Gout L."/>
            <person name="Glaser N."/>
            <person name="Linglin J."/>
            <person name="Kema G.H.J."/>
            <person name="Lapalu N."/>
            <person name="Lawrence C.B."/>
            <person name="May K."/>
            <person name="Meyer M."/>
            <person name="Ollivier B."/>
            <person name="Poulain J."/>
            <person name="Schoch C.L."/>
            <person name="Simon A."/>
            <person name="Spatafora J.W."/>
            <person name="Stachowiak A."/>
            <person name="Turgeon B.G."/>
            <person name="Tyler B.M."/>
            <person name="Vincent D."/>
            <person name="Weissenbach J."/>
            <person name="Amselem J."/>
            <person name="Quesneville H."/>
            <person name="Oliver R.P."/>
            <person name="Wincker P."/>
            <person name="Balesdent M.-H."/>
            <person name="Howlett B.J."/>
        </authorList>
    </citation>
    <scope>NUCLEOTIDE SEQUENCE [LARGE SCALE GENOMIC DNA]</scope>
    <source>
        <strain evidence="12">JN3 / isolate v23.1.3 / race Av1-4-5-6-7-8</strain>
    </source>
</reference>
<organism evidence="12">
    <name type="scientific">Leptosphaeria maculans (strain JN3 / isolate v23.1.3 / race Av1-4-5-6-7-8)</name>
    <name type="common">Blackleg fungus</name>
    <name type="synonym">Phoma lingam</name>
    <dbReference type="NCBI Taxonomy" id="985895"/>
    <lineage>
        <taxon>Eukaryota</taxon>
        <taxon>Fungi</taxon>
        <taxon>Dikarya</taxon>
        <taxon>Ascomycota</taxon>
        <taxon>Pezizomycotina</taxon>
        <taxon>Dothideomycetes</taxon>
        <taxon>Pleosporomycetidae</taxon>
        <taxon>Pleosporales</taxon>
        <taxon>Pleosporineae</taxon>
        <taxon>Leptosphaeriaceae</taxon>
        <taxon>Plenodomus</taxon>
        <taxon>Plenodomus lingam/Leptosphaeria maculans species complex</taxon>
    </lineage>
</organism>
<evidence type="ECO:0000256" key="2">
    <source>
        <dbReference type="ARBA" id="ARBA00004604"/>
    </source>
</evidence>
<dbReference type="FunFam" id="2.130.10.10:FF:000378">
    <property type="entry name" value="U3 small nucleolar RNA-associated protein 7"/>
    <property type="match status" value="1"/>
</dbReference>
<protein>
    <recommendedName>
        <fullName evidence="7">U three protein 7</fullName>
    </recommendedName>
</protein>
<dbReference type="GO" id="GO:0030686">
    <property type="term" value="C:90S preribosome"/>
    <property type="evidence" value="ECO:0007669"/>
    <property type="project" value="TreeGrafter"/>
</dbReference>